<evidence type="ECO:0000313" key="3">
    <source>
        <dbReference type="Proteomes" id="UP000317155"/>
    </source>
</evidence>
<keyword evidence="3" id="KW-1185">Reference proteome</keyword>
<dbReference type="RefSeq" id="WP_140396635.1">
    <property type="nucleotide sequence ID" value="NZ_FOJJ01000020.1"/>
</dbReference>
<dbReference type="EMBL" id="VJVV01000027">
    <property type="protein sequence ID" value="TRO77528.1"/>
    <property type="molecule type" value="Genomic_DNA"/>
</dbReference>
<keyword evidence="1" id="KW-0732">Signal</keyword>
<dbReference type="OrthoDB" id="5398228at2"/>
<proteinExistence type="predicted"/>
<dbReference type="Proteomes" id="UP000317155">
    <property type="component" value="Unassembled WGS sequence"/>
</dbReference>
<name>A0A550J2V5_9BACT</name>
<gene>
    <name evidence="2" type="ORF">FL622_17135</name>
</gene>
<accession>A0A550J2V5</accession>
<evidence type="ECO:0000256" key="1">
    <source>
        <dbReference type="SAM" id="SignalP"/>
    </source>
</evidence>
<dbReference type="NCBIfam" id="NF033657">
    <property type="entry name" value="choice_anch_F"/>
    <property type="match status" value="1"/>
</dbReference>
<dbReference type="AlphaFoldDB" id="A0A550J2V5"/>
<sequence length="489" mass="52905">MRRSFAKKLAAVLGMSFFVATTAQAGVITGWDMSNVTVTPGPYTEYVTYNSTLYTDVNKSATNGVITWKETDVKAPGMKIVNQDDVTGGKCIMTTGYNPYDFSDKMCSDPLQSSKRWKVKGTNSQPIDVYFSTATGTTSIYNSMQKLTDGTDIQWKGFRAELGFIVNGQFVKSGSGDGLGFSTSRGAYFTKLTSSATQNAETLSALFAQGLAGAADKYHPVTGYFDPTTRFSYPLYALEDEIYTGPLTSNYYNLFGDWNNLSSVPWAYFYDEDNNINTDNTLMANCDGNFVVTDPILETGYCEGQWVTYRSEAGLDANGLPYPSDGVKKPVSAEVLAAWQANPLYLTGPIEDLANLGLNYYLTIGDNTKWPTPNQFVIRFYPVPSETVVPAPAEICDDGIDNDKDGLVDCSDSDCSADPICPAPVSEICTDGIDNDQDGKVDCADSDCLGISGCGTEQLSTTCADGFDNDGDGFIDCADPGCAKNKLCR</sequence>
<feature type="signal peptide" evidence="1">
    <location>
        <begin position="1"/>
        <end position="25"/>
    </location>
</feature>
<feature type="chain" id="PRO_5022046680" evidence="1">
    <location>
        <begin position="26"/>
        <end position="489"/>
    </location>
</feature>
<reference evidence="2 3" key="1">
    <citation type="submission" date="2019-07" db="EMBL/GenBank/DDBJ databases">
        <title>Insights of Desulfuromonas acetexigens electromicrobiology.</title>
        <authorList>
            <person name="Katuri K."/>
            <person name="Sapireddy V."/>
            <person name="Shaw D.R."/>
            <person name="Saikaly P."/>
        </authorList>
    </citation>
    <scope>NUCLEOTIDE SEQUENCE [LARGE SCALE GENOMIC DNA]</scope>
    <source>
        <strain evidence="2 3">2873</strain>
    </source>
</reference>
<comment type="caution">
    <text evidence="2">The sequence shown here is derived from an EMBL/GenBank/DDBJ whole genome shotgun (WGS) entry which is preliminary data.</text>
</comment>
<organism evidence="2 3">
    <name type="scientific">Trichloromonas acetexigens</name>
    <dbReference type="NCBI Taxonomy" id="38815"/>
    <lineage>
        <taxon>Bacteria</taxon>
        <taxon>Pseudomonadati</taxon>
        <taxon>Thermodesulfobacteriota</taxon>
        <taxon>Desulfuromonadia</taxon>
        <taxon>Desulfuromonadales</taxon>
        <taxon>Trichloromonadaceae</taxon>
        <taxon>Trichloromonas</taxon>
    </lineage>
</organism>
<protein>
    <submittedName>
        <fullName evidence="2">Choice-of-anchor F family protein</fullName>
    </submittedName>
</protein>
<dbReference type="NCBIfam" id="NF033662">
    <property type="entry name" value="acid_disulf_rpt"/>
    <property type="match status" value="1"/>
</dbReference>
<evidence type="ECO:0000313" key="2">
    <source>
        <dbReference type="EMBL" id="TRO77528.1"/>
    </source>
</evidence>